<organism evidence="3">
    <name type="scientific">Hirondellea gigas</name>
    <dbReference type="NCBI Taxonomy" id="1518452"/>
    <lineage>
        <taxon>Eukaryota</taxon>
        <taxon>Metazoa</taxon>
        <taxon>Ecdysozoa</taxon>
        <taxon>Arthropoda</taxon>
        <taxon>Crustacea</taxon>
        <taxon>Multicrustacea</taxon>
        <taxon>Malacostraca</taxon>
        <taxon>Eumalacostraca</taxon>
        <taxon>Peracarida</taxon>
        <taxon>Amphipoda</taxon>
        <taxon>Amphilochidea</taxon>
        <taxon>Lysianassida</taxon>
        <taxon>Lysianassidira</taxon>
        <taxon>Lysianassoidea</taxon>
        <taxon>Lysianassidae</taxon>
        <taxon>Hirondellea</taxon>
    </lineage>
</organism>
<dbReference type="Gene3D" id="1.25.10.10">
    <property type="entry name" value="Leucine-rich Repeat Variant"/>
    <property type="match status" value="1"/>
</dbReference>
<evidence type="ECO:0000313" key="3">
    <source>
        <dbReference type="EMBL" id="LAB66253.1"/>
    </source>
</evidence>
<dbReference type="GO" id="GO:0005829">
    <property type="term" value="C:cytosol"/>
    <property type="evidence" value="ECO:0007669"/>
    <property type="project" value="TreeGrafter"/>
</dbReference>
<dbReference type="InterPro" id="IPR016024">
    <property type="entry name" value="ARM-type_fold"/>
</dbReference>
<dbReference type="SUPFAM" id="SSF48371">
    <property type="entry name" value="ARM repeat"/>
    <property type="match status" value="1"/>
</dbReference>
<accession>A0A2P2HWT9</accession>
<dbReference type="PANTHER" id="PTHR13554">
    <property type="entry name" value="26S PROTEASOME NON-ATPASE REGULATORY SUBUNIT 5-RELATED"/>
    <property type="match status" value="1"/>
</dbReference>
<evidence type="ECO:0000256" key="2">
    <source>
        <dbReference type="ARBA" id="ARBA00014933"/>
    </source>
</evidence>
<dbReference type="EMBL" id="IACF01000483">
    <property type="protein sequence ID" value="LAB66253.1"/>
    <property type="molecule type" value="mRNA"/>
</dbReference>
<name>A0A2P2HWT9_9CRUS</name>
<protein>
    <recommendedName>
        <fullName evidence="2">26S proteasome non-ATPase regulatory subunit 5</fullName>
    </recommendedName>
</protein>
<dbReference type="InterPro" id="IPR011989">
    <property type="entry name" value="ARM-like"/>
</dbReference>
<sequence>MGSLSQFIVEDSVKEKLDDAFTKAKSAGTWIEYLDDCHFFLVKAKSENAKLSFQGAGELVQFYYSDVISISDDDDVIHKGINLLNQMLDMCREIYKRECPDWHQQLVGSSLLSRCFLPAIKHSNKDVVYFGMKEILQLIESSVCKDVMKMDGIVPAIIEVISDHATRATPVAKNALIKLCQTEEGLHSVFANRHSLDAMTKVAARSDTAKFIIYEVVQQSCMLGSSQLSMISNSGWLDALVEEASCGDTLSNMVALQLLSGLMENDGALQHLTAAGVLAKLNTSLQLAHSQPGSLAAIHIPDLLKAFGRVGSNRPEFLCEEYSGVVTIMLECCTRPAADSSLAVIAFETLTQVAFTFPGKKRLHYDYNSELKACLVGVGEKMVNGMMAERVRYLGAIINMLDTQQMPNDRIELDELSELMQCWYSFLFPCGSIAPLNKMIRLPFPEIHLQAYELLTVLTKYNWGFKLIAAHNGLLEYLLDRSAGQDKRSKEAKYGVVSALVQQMEQLQEIAGERIIHKLCTYRRKGAYYVEPYIETGLAQMLTLQQT</sequence>
<proteinExistence type="evidence at transcript level"/>
<dbReference type="AlphaFoldDB" id="A0A2P2HWT9"/>
<dbReference type="GO" id="GO:0000502">
    <property type="term" value="C:proteasome complex"/>
    <property type="evidence" value="ECO:0007669"/>
    <property type="project" value="UniProtKB-KW"/>
</dbReference>
<dbReference type="InterPro" id="IPR019538">
    <property type="entry name" value="PSMD5"/>
</dbReference>
<dbReference type="Pfam" id="PF10508">
    <property type="entry name" value="Proteasom_PSMB"/>
    <property type="match status" value="1"/>
</dbReference>
<reference evidence="3" key="1">
    <citation type="journal article" date="2018" name="Biosci. Biotechnol. Biochem.">
        <title>Polysaccharide hydrolase of the hadal zone amphipods Hirondellea gigas.</title>
        <authorList>
            <person name="Kobayashi H."/>
            <person name="Nagahama T."/>
            <person name="Arai W."/>
            <person name="Sasagawa Y."/>
            <person name="Umeda M."/>
            <person name="Hayashi T."/>
            <person name="Nikaido I."/>
            <person name="Watanabe H."/>
            <person name="Oguri K."/>
            <person name="Kitazato H."/>
            <person name="Fujioka K."/>
            <person name="Kido Y."/>
            <person name="Takami H."/>
        </authorList>
    </citation>
    <scope>NUCLEOTIDE SEQUENCE</scope>
    <source>
        <tissue evidence="3">Whole body</tissue>
    </source>
</reference>
<dbReference type="GO" id="GO:0043248">
    <property type="term" value="P:proteasome assembly"/>
    <property type="evidence" value="ECO:0007669"/>
    <property type="project" value="InterPro"/>
</dbReference>
<evidence type="ECO:0000256" key="1">
    <source>
        <dbReference type="ARBA" id="ARBA00006823"/>
    </source>
</evidence>
<comment type="similarity">
    <text evidence="1">Belongs to the proteasome subunit S5B/HSM3 family.</text>
</comment>
<keyword evidence="3" id="KW-0647">Proteasome</keyword>
<dbReference type="PANTHER" id="PTHR13554:SF10">
    <property type="entry name" value="26S PROTEASOME NON-ATPASE REGULATORY SUBUNIT 5"/>
    <property type="match status" value="1"/>
</dbReference>